<feature type="signal peptide" evidence="1">
    <location>
        <begin position="1"/>
        <end position="19"/>
    </location>
</feature>
<organism evidence="2 3">
    <name type="scientific">Microthyrium microscopicum</name>
    <dbReference type="NCBI Taxonomy" id="703497"/>
    <lineage>
        <taxon>Eukaryota</taxon>
        <taxon>Fungi</taxon>
        <taxon>Dikarya</taxon>
        <taxon>Ascomycota</taxon>
        <taxon>Pezizomycotina</taxon>
        <taxon>Dothideomycetes</taxon>
        <taxon>Dothideomycetes incertae sedis</taxon>
        <taxon>Microthyriales</taxon>
        <taxon>Microthyriaceae</taxon>
        <taxon>Microthyrium</taxon>
    </lineage>
</organism>
<reference evidence="2" key="1">
    <citation type="journal article" date="2020" name="Stud. Mycol.">
        <title>101 Dothideomycetes genomes: a test case for predicting lifestyles and emergence of pathogens.</title>
        <authorList>
            <person name="Haridas S."/>
            <person name="Albert R."/>
            <person name="Binder M."/>
            <person name="Bloem J."/>
            <person name="Labutti K."/>
            <person name="Salamov A."/>
            <person name="Andreopoulos B."/>
            <person name="Baker S."/>
            <person name="Barry K."/>
            <person name="Bills G."/>
            <person name="Bluhm B."/>
            <person name="Cannon C."/>
            <person name="Castanera R."/>
            <person name="Culley D."/>
            <person name="Daum C."/>
            <person name="Ezra D."/>
            <person name="Gonzalez J."/>
            <person name="Henrissat B."/>
            <person name="Kuo A."/>
            <person name="Liang C."/>
            <person name="Lipzen A."/>
            <person name="Lutzoni F."/>
            <person name="Magnuson J."/>
            <person name="Mondo S."/>
            <person name="Nolan M."/>
            <person name="Ohm R."/>
            <person name="Pangilinan J."/>
            <person name="Park H.-J."/>
            <person name="Ramirez L."/>
            <person name="Alfaro M."/>
            <person name="Sun H."/>
            <person name="Tritt A."/>
            <person name="Yoshinaga Y."/>
            <person name="Zwiers L.-H."/>
            <person name="Turgeon B."/>
            <person name="Goodwin S."/>
            <person name="Spatafora J."/>
            <person name="Crous P."/>
            <person name="Grigoriev I."/>
        </authorList>
    </citation>
    <scope>NUCLEOTIDE SEQUENCE</scope>
    <source>
        <strain evidence="2">CBS 115976</strain>
    </source>
</reference>
<dbReference type="OrthoDB" id="5383526at2759"/>
<proteinExistence type="predicted"/>
<keyword evidence="3" id="KW-1185">Reference proteome</keyword>
<sequence length="171" mass="18785">MSPSKLIMAVLYLASSITAVDIRLYNENRCNGIFGQCVAIDPGACCHLGDRWLGRSTRAIPQGLGIQAFSQQGGDLCGALIGGGFECWGVSNDIESISGAKWSRNRRAVKRNVVQECTGNVEMSHVGMTIEGKDYLLGVGRYEYQVFQNLTTEEEQRIYIKTWADTIKAAQ</sequence>
<evidence type="ECO:0000256" key="1">
    <source>
        <dbReference type="SAM" id="SignalP"/>
    </source>
</evidence>
<dbReference type="Proteomes" id="UP000799302">
    <property type="component" value="Unassembled WGS sequence"/>
</dbReference>
<protein>
    <submittedName>
        <fullName evidence="2">Uncharacterized protein</fullName>
    </submittedName>
</protein>
<evidence type="ECO:0000313" key="2">
    <source>
        <dbReference type="EMBL" id="KAF2667787.1"/>
    </source>
</evidence>
<evidence type="ECO:0000313" key="3">
    <source>
        <dbReference type="Proteomes" id="UP000799302"/>
    </source>
</evidence>
<dbReference type="EMBL" id="MU004237">
    <property type="protein sequence ID" value="KAF2667787.1"/>
    <property type="molecule type" value="Genomic_DNA"/>
</dbReference>
<gene>
    <name evidence="2" type="ORF">BT63DRAFT_480703</name>
</gene>
<name>A0A6A6U8L7_9PEZI</name>
<dbReference type="AlphaFoldDB" id="A0A6A6U8L7"/>
<accession>A0A6A6U8L7</accession>
<keyword evidence="1" id="KW-0732">Signal</keyword>
<feature type="chain" id="PRO_5025545474" evidence="1">
    <location>
        <begin position="20"/>
        <end position="171"/>
    </location>
</feature>